<dbReference type="GO" id="GO:0008237">
    <property type="term" value="F:metallopeptidase activity"/>
    <property type="evidence" value="ECO:0007669"/>
    <property type="project" value="TreeGrafter"/>
</dbReference>
<dbReference type="InterPro" id="IPR013536">
    <property type="entry name" value="WLM_dom"/>
</dbReference>
<name>A0AAD9I956_9PEZI</name>
<dbReference type="GO" id="GO:0005680">
    <property type="term" value="C:anaphase-promoting complex"/>
    <property type="evidence" value="ECO:0007669"/>
    <property type="project" value="InterPro"/>
</dbReference>
<feature type="domain" description="WLM" evidence="3">
    <location>
        <begin position="1"/>
        <end position="162"/>
    </location>
</feature>
<dbReference type="PROSITE" id="PS51397">
    <property type="entry name" value="WLM"/>
    <property type="match status" value="1"/>
</dbReference>
<dbReference type="EMBL" id="JAQQPM010000006">
    <property type="protein sequence ID" value="KAK2072924.1"/>
    <property type="molecule type" value="Genomic_DNA"/>
</dbReference>
<reference evidence="4" key="1">
    <citation type="journal article" date="2023" name="Mol. Plant Microbe Interact.">
        <title>Elucidating the Obligate Nature and Biological Capacity of an Invasive Fungal Corn Pathogen.</title>
        <authorList>
            <person name="MacCready J.S."/>
            <person name="Roggenkamp E.M."/>
            <person name="Gdanetz K."/>
            <person name="Chilvers M.I."/>
        </authorList>
    </citation>
    <scope>NUCLEOTIDE SEQUENCE</scope>
    <source>
        <strain evidence="4">PM02</strain>
    </source>
</reference>
<evidence type="ECO:0000256" key="1">
    <source>
        <dbReference type="ARBA" id="ARBA00022786"/>
    </source>
</evidence>
<gene>
    <name evidence="4" type="ORF">P8C59_007247</name>
</gene>
<evidence type="ECO:0000259" key="3">
    <source>
        <dbReference type="PROSITE" id="PS51397"/>
    </source>
</evidence>
<dbReference type="PANTHER" id="PTHR46622:SF1">
    <property type="entry name" value="DNA-DEPENDENT METALLOPROTEASE WSS1"/>
    <property type="match status" value="1"/>
</dbReference>
<keyword evidence="1" id="KW-0833">Ubl conjugation pathway</keyword>
<evidence type="ECO:0000256" key="2">
    <source>
        <dbReference type="SAM" id="MobiDB-lite"/>
    </source>
</evidence>
<sequence length="448" mass="49263">MNAWLTNRAWCQTLTWHEMALQHSLLGLNVNRGQRILLRLRYPGDKDQFLPIEQVTDTMLHELSHIVHGPHDEIFHALWNQLREELEGLLRKGYTGEGFLSAGHQLGGSRVPMHEARRLARAAAEKRKVFAAGSGQKLGGAAARPGEDIRRVIADAVARRNMPLQGCGNTRHNEREIQEISDTATRHGFKTQAEEDEANDAAIAQALWELVQEDEKASQPTMLRRPLTVLTITAEDVADYEDRRERQLEEEAAARAQDSARPRAGYRAHRAGARVSARGDAAPPFTAVATPPPAAPGTMHPRGLQHPLFRDNMAHFPLSQPSASRLGTDDEEEEDEEEEDEEDEEEDESMDFEIGSTGRPARAAAAGRAPSNGYATTPPSVAVPPGAPRRAAPGRLVRGAAVQGQGQTREQPRDRGREQTREVSRDQSRELARAGRGGGVASGSGRRQ</sequence>
<feature type="compositionally biased region" description="Low complexity" evidence="2">
    <location>
        <begin position="388"/>
        <end position="402"/>
    </location>
</feature>
<evidence type="ECO:0000313" key="5">
    <source>
        <dbReference type="Proteomes" id="UP001217918"/>
    </source>
</evidence>
<feature type="compositionally biased region" description="Acidic residues" evidence="2">
    <location>
        <begin position="329"/>
        <end position="351"/>
    </location>
</feature>
<feature type="compositionally biased region" description="Basic and acidic residues" evidence="2">
    <location>
        <begin position="241"/>
        <end position="261"/>
    </location>
</feature>
<feature type="compositionally biased region" description="Low complexity" evidence="2">
    <location>
        <begin position="358"/>
        <end position="370"/>
    </location>
</feature>
<protein>
    <recommendedName>
        <fullName evidence="3">WLM domain-containing protein</fullName>
    </recommendedName>
</protein>
<feature type="region of interest" description="Disordered" evidence="2">
    <location>
        <begin position="241"/>
        <end position="448"/>
    </location>
</feature>
<evidence type="ECO:0000313" key="4">
    <source>
        <dbReference type="EMBL" id="KAK2072924.1"/>
    </source>
</evidence>
<organism evidence="4 5">
    <name type="scientific">Phyllachora maydis</name>
    <dbReference type="NCBI Taxonomy" id="1825666"/>
    <lineage>
        <taxon>Eukaryota</taxon>
        <taxon>Fungi</taxon>
        <taxon>Dikarya</taxon>
        <taxon>Ascomycota</taxon>
        <taxon>Pezizomycotina</taxon>
        <taxon>Sordariomycetes</taxon>
        <taxon>Sordariomycetidae</taxon>
        <taxon>Phyllachorales</taxon>
        <taxon>Phyllachoraceae</taxon>
        <taxon>Phyllachora</taxon>
    </lineage>
</organism>
<comment type="caution">
    <text evidence="4">The sequence shown here is derived from an EMBL/GenBank/DDBJ whole genome shotgun (WGS) entry which is preliminary data.</text>
</comment>
<proteinExistence type="predicted"/>
<dbReference type="AlphaFoldDB" id="A0AAD9I956"/>
<accession>A0AAD9I956</accession>
<dbReference type="GO" id="GO:0006281">
    <property type="term" value="P:DNA repair"/>
    <property type="evidence" value="ECO:0007669"/>
    <property type="project" value="TreeGrafter"/>
</dbReference>
<dbReference type="GO" id="GO:0031145">
    <property type="term" value="P:anaphase-promoting complex-dependent catabolic process"/>
    <property type="evidence" value="ECO:0007669"/>
    <property type="project" value="InterPro"/>
</dbReference>
<dbReference type="PANTHER" id="PTHR46622">
    <property type="entry name" value="DNA-DEPENDENT METALLOPROTEASE WSS1"/>
    <property type="match status" value="1"/>
</dbReference>
<dbReference type="Pfam" id="PF10471">
    <property type="entry name" value="ANAPC_CDC26"/>
    <property type="match status" value="1"/>
</dbReference>
<dbReference type="InterPro" id="IPR018860">
    <property type="entry name" value="APC_suCDC26"/>
</dbReference>
<dbReference type="InterPro" id="IPR053000">
    <property type="entry name" value="WSS1-like_metalloprotease"/>
</dbReference>
<dbReference type="Proteomes" id="UP001217918">
    <property type="component" value="Unassembled WGS sequence"/>
</dbReference>
<keyword evidence="5" id="KW-1185">Reference proteome</keyword>
<feature type="compositionally biased region" description="Basic and acidic residues" evidence="2">
    <location>
        <begin position="410"/>
        <end position="433"/>
    </location>
</feature>
<dbReference type="Pfam" id="PF08325">
    <property type="entry name" value="WLM"/>
    <property type="match status" value="1"/>
</dbReference>